<reference evidence="1 2" key="1">
    <citation type="submission" date="2020-04" db="EMBL/GenBank/DDBJ databases">
        <title>The draft genome of Kluyvera sichuanensis strain SCKS090646.</title>
        <authorList>
            <person name="Wei L."/>
            <person name="Liu L."/>
            <person name="Feng Y."/>
            <person name="Zong Z."/>
        </authorList>
    </citation>
    <scope>NUCLEOTIDE SEQUENCE [LARGE SCALE GENOMIC DNA]</scope>
    <source>
        <strain evidence="1 2">090646</strain>
    </source>
</reference>
<dbReference type="RefSeq" id="WP_185667624.1">
    <property type="nucleotide sequence ID" value="NZ_JABBJF010000006.1"/>
</dbReference>
<accession>A0ABR6RS00</accession>
<gene>
    <name evidence="1" type="ORF">HII27_09265</name>
</gene>
<evidence type="ECO:0008006" key="3">
    <source>
        <dbReference type="Google" id="ProtNLM"/>
    </source>
</evidence>
<dbReference type="EMBL" id="JABBJF010000006">
    <property type="protein sequence ID" value="MBC1185905.1"/>
    <property type="molecule type" value="Genomic_DNA"/>
</dbReference>
<organism evidence="1 2">
    <name type="scientific">Kluyvera sichuanensis</name>
    <dbReference type="NCBI Taxonomy" id="2725494"/>
    <lineage>
        <taxon>Bacteria</taxon>
        <taxon>Pseudomonadati</taxon>
        <taxon>Pseudomonadota</taxon>
        <taxon>Gammaproteobacteria</taxon>
        <taxon>Enterobacterales</taxon>
        <taxon>Enterobacteriaceae</taxon>
        <taxon>Kluyvera</taxon>
    </lineage>
</organism>
<proteinExistence type="predicted"/>
<evidence type="ECO:0000313" key="2">
    <source>
        <dbReference type="Proteomes" id="UP000607331"/>
    </source>
</evidence>
<name>A0ABR6RS00_9ENTR</name>
<protein>
    <recommendedName>
        <fullName evidence="3">Transposase</fullName>
    </recommendedName>
</protein>
<sequence length="61" mass="7420">MQLPSTWKSRGQKNHLVTEFADGDTTLVVYKFWLRRKQRWSYVTEERWLVEYELGLISKQS</sequence>
<dbReference type="Proteomes" id="UP000607331">
    <property type="component" value="Unassembled WGS sequence"/>
</dbReference>
<evidence type="ECO:0000313" key="1">
    <source>
        <dbReference type="EMBL" id="MBC1185905.1"/>
    </source>
</evidence>
<comment type="caution">
    <text evidence="1">The sequence shown here is derived from an EMBL/GenBank/DDBJ whole genome shotgun (WGS) entry which is preliminary data.</text>
</comment>
<keyword evidence="2" id="KW-1185">Reference proteome</keyword>